<dbReference type="Proteomes" id="UP000316270">
    <property type="component" value="Chromosome 6"/>
</dbReference>
<sequence length="482" mass="53471">MMLLDLPPEILQAILINSVRLRGLKRGVRLRLVNKFLSQEVIWAVSKSGLLEDHCNYPYRGSPPGDYLLPKALENRDDEQGRYTLQILRHLADKLCSLNNKSEDLETWKKYMVEMSSLVADANPCFTTVSPTGRQNIVENTSPMAMDAHLQAAAAHLNMVSIVEQLITTGVWHDRPTFLMTNSSLLGSPQTLAAKAGNSEILALLTKEAFAPTAKVLWNHHRGLLATASAAGHMEAVRVLLQRKRDPACNYADFRGYLIRALSTPSLEVYELIRTAIHELDGTPMQKRYKKVFGTNEFFEAMFKTCVWEGWTSMAVYFLDLGATVNSCRENGITAAFVNNSSLAHACRTGNISMVRMLLNRGLDTTYALSYAAAGGNLSLVKLLLDHGCDPNEGYPPPLAWAVDLEHEAMFNLLHDRGARMTLPSARHDIVARARGAGLESMLSLISNKEGIDPYDSTYTTPAPRPRKLCFMCQPDDEDGSD</sequence>
<evidence type="ECO:0000313" key="5">
    <source>
        <dbReference type="Proteomes" id="UP000316270"/>
    </source>
</evidence>
<dbReference type="Gene3D" id="1.25.40.20">
    <property type="entry name" value="Ankyrin repeat-containing domain"/>
    <property type="match status" value="1"/>
</dbReference>
<dbReference type="InterPro" id="IPR002110">
    <property type="entry name" value="Ankyrin_rpt"/>
</dbReference>
<organism evidence="4 5">
    <name type="scientific">Venturia effusa</name>
    <dbReference type="NCBI Taxonomy" id="50376"/>
    <lineage>
        <taxon>Eukaryota</taxon>
        <taxon>Fungi</taxon>
        <taxon>Dikarya</taxon>
        <taxon>Ascomycota</taxon>
        <taxon>Pezizomycotina</taxon>
        <taxon>Dothideomycetes</taxon>
        <taxon>Pleosporomycetidae</taxon>
        <taxon>Venturiales</taxon>
        <taxon>Venturiaceae</taxon>
        <taxon>Venturia</taxon>
    </lineage>
</organism>
<evidence type="ECO:0000313" key="4">
    <source>
        <dbReference type="EMBL" id="QDS71618.1"/>
    </source>
</evidence>
<dbReference type="OrthoDB" id="4772757at2759"/>
<accession>A0A517L7K8</accession>
<dbReference type="PROSITE" id="PS50297">
    <property type="entry name" value="ANK_REP_REGION"/>
    <property type="match status" value="1"/>
</dbReference>
<evidence type="ECO:0000256" key="3">
    <source>
        <dbReference type="PROSITE-ProRule" id="PRU00023"/>
    </source>
</evidence>
<dbReference type="PROSITE" id="PS50088">
    <property type="entry name" value="ANK_REPEAT"/>
    <property type="match status" value="1"/>
</dbReference>
<dbReference type="Pfam" id="PF12796">
    <property type="entry name" value="Ank_2"/>
    <property type="match status" value="1"/>
</dbReference>
<evidence type="ECO:0000256" key="1">
    <source>
        <dbReference type="ARBA" id="ARBA00022737"/>
    </source>
</evidence>
<gene>
    <name evidence="4" type="ORF">FKW77_007097</name>
</gene>
<keyword evidence="5" id="KW-1185">Reference proteome</keyword>
<protein>
    <submittedName>
        <fullName evidence="4">Uncharacterized protein</fullName>
    </submittedName>
</protein>
<keyword evidence="2 3" id="KW-0040">ANK repeat</keyword>
<dbReference type="InterPro" id="IPR036770">
    <property type="entry name" value="Ankyrin_rpt-contain_sf"/>
</dbReference>
<dbReference type="AlphaFoldDB" id="A0A517L7K8"/>
<proteinExistence type="predicted"/>
<evidence type="ECO:0000256" key="2">
    <source>
        <dbReference type="ARBA" id="ARBA00023043"/>
    </source>
</evidence>
<dbReference type="SMART" id="SM00248">
    <property type="entry name" value="ANK"/>
    <property type="match status" value="6"/>
</dbReference>
<dbReference type="PANTHER" id="PTHR24198:SF165">
    <property type="entry name" value="ANKYRIN REPEAT-CONTAINING PROTEIN-RELATED"/>
    <property type="match status" value="1"/>
</dbReference>
<dbReference type="EMBL" id="CP042190">
    <property type="protein sequence ID" value="QDS71618.1"/>
    <property type="molecule type" value="Genomic_DNA"/>
</dbReference>
<dbReference type="PANTHER" id="PTHR24198">
    <property type="entry name" value="ANKYRIN REPEAT AND PROTEIN KINASE DOMAIN-CONTAINING PROTEIN"/>
    <property type="match status" value="1"/>
</dbReference>
<feature type="repeat" description="ANK" evidence="3">
    <location>
        <begin position="364"/>
        <end position="392"/>
    </location>
</feature>
<dbReference type="SUPFAM" id="SSF48403">
    <property type="entry name" value="Ankyrin repeat"/>
    <property type="match status" value="1"/>
</dbReference>
<name>A0A517L7K8_9PEZI</name>
<keyword evidence="1" id="KW-0677">Repeat</keyword>
<dbReference type="STRING" id="50376.A0A517L7K8"/>
<reference evidence="4 5" key="1">
    <citation type="submission" date="2019-07" db="EMBL/GenBank/DDBJ databases">
        <title>Finished genome of Venturia effusa.</title>
        <authorList>
            <person name="Young C.A."/>
            <person name="Cox M.P."/>
            <person name="Ganley A.R.D."/>
            <person name="David W.J."/>
        </authorList>
    </citation>
    <scope>NUCLEOTIDE SEQUENCE [LARGE SCALE GENOMIC DNA]</scope>
    <source>
        <strain evidence="5">albino</strain>
    </source>
</reference>